<keyword evidence="11" id="KW-0325">Glycoprotein</keyword>
<evidence type="ECO:0000256" key="5">
    <source>
        <dbReference type="ARBA" id="ARBA00022692"/>
    </source>
</evidence>
<evidence type="ECO:0000256" key="7">
    <source>
        <dbReference type="ARBA" id="ARBA00022989"/>
    </source>
</evidence>
<keyword evidence="6" id="KW-0552">Olfaction</keyword>
<evidence type="ECO:0000256" key="9">
    <source>
        <dbReference type="ARBA" id="ARBA00023157"/>
    </source>
</evidence>
<accession>A0AAD8A0Y8</accession>
<dbReference type="GO" id="GO:0007608">
    <property type="term" value="P:sensory perception of smell"/>
    <property type="evidence" value="ECO:0007669"/>
    <property type="project" value="UniProtKB-KW"/>
</dbReference>
<keyword evidence="3" id="KW-1003">Cell membrane</keyword>
<dbReference type="GO" id="GO:0005044">
    <property type="term" value="F:scavenger receptor activity"/>
    <property type="evidence" value="ECO:0007669"/>
    <property type="project" value="TreeGrafter"/>
</dbReference>
<organism evidence="12 13">
    <name type="scientific">Diploptera punctata</name>
    <name type="common">Pacific beetle cockroach</name>
    <dbReference type="NCBI Taxonomy" id="6984"/>
    <lineage>
        <taxon>Eukaryota</taxon>
        <taxon>Metazoa</taxon>
        <taxon>Ecdysozoa</taxon>
        <taxon>Arthropoda</taxon>
        <taxon>Hexapoda</taxon>
        <taxon>Insecta</taxon>
        <taxon>Pterygota</taxon>
        <taxon>Neoptera</taxon>
        <taxon>Polyneoptera</taxon>
        <taxon>Dictyoptera</taxon>
        <taxon>Blattodea</taxon>
        <taxon>Blaberoidea</taxon>
        <taxon>Blaberidae</taxon>
        <taxon>Diplopterinae</taxon>
        <taxon>Diploptera</taxon>
    </lineage>
</organism>
<keyword evidence="5" id="KW-0812">Transmembrane</keyword>
<evidence type="ECO:0000256" key="3">
    <source>
        <dbReference type="ARBA" id="ARBA00022475"/>
    </source>
</evidence>
<dbReference type="GO" id="GO:0005737">
    <property type="term" value="C:cytoplasm"/>
    <property type="evidence" value="ECO:0007669"/>
    <property type="project" value="TreeGrafter"/>
</dbReference>
<keyword evidence="7" id="KW-1133">Transmembrane helix</keyword>
<reference evidence="12" key="1">
    <citation type="journal article" date="2023" name="IScience">
        <title>Live-bearing cockroach genome reveals convergent evolutionary mechanisms linked to viviparity in insects and beyond.</title>
        <authorList>
            <person name="Fouks B."/>
            <person name="Harrison M.C."/>
            <person name="Mikhailova A.A."/>
            <person name="Marchal E."/>
            <person name="English S."/>
            <person name="Carruthers M."/>
            <person name="Jennings E.C."/>
            <person name="Chiamaka E.L."/>
            <person name="Frigard R.A."/>
            <person name="Pippel M."/>
            <person name="Attardo G.M."/>
            <person name="Benoit J.B."/>
            <person name="Bornberg-Bauer E."/>
            <person name="Tobe S.S."/>
        </authorList>
    </citation>
    <scope>NUCLEOTIDE SEQUENCE</scope>
    <source>
        <strain evidence="12">Stay&amp;Tobe</strain>
    </source>
</reference>
<name>A0AAD8A0Y8_DIPPU</name>
<keyword evidence="9" id="KW-1015">Disulfide bond</keyword>
<evidence type="ECO:0000256" key="1">
    <source>
        <dbReference type="ARBA" id="ARBA00004651"/>
    </source>
</evidence>
<comment type="caution">
    <text evidence="12">The sequence shown here is derived from an EMBL/GenBank/DDBJ whole genome shotgun (WGS) entry which is preliminary data.</text>
</comment>
<keyword evidence="8" id="KW-0472">Membrane</keyword>
<dbReference type="Pfam" id="PF01130">
    <property type="entry name" value="CD36"/>
    <property type="match status" value="1"/>
</dbReference>
<dbReference type="InterPro" id="IPR002159">
    <property type="entry name" value="CD36_fam"/>
</dbReference>
<keyword evidence="13" id="KW-1185">Reference proteome</keyword>
<dbReference type="EMBL" id="JASPKZ010004578">
    <property type="protein sequence ID" value="KAJ9589996.1"/>
    <property type="molecule type" value="Genomic_DNA"/>
</dbReference>
<evidence type="ECO:0000256" key="11">
    <source>
        <dbReference type="ARBA" id="ARBA00023180"/>
    </source>
</evidence>
<evidence type="ECO:0000313" key="13">
    <source>
        <dbReference type="Proteomes" id="UP001233999"/>
    </source>
</evidence>
<dbReference type="AlphaFoldDB" id="A0AAD8A0Y8"/>
<gene>
    <name evidence="12" type="ORF">L9F63_016888</name>
</gene>
<comment type="similarity">
    <text evidence="2">Belongs to the CD36 family.</text>
</comment>
<feature type="non-terminal residue" evidence="12">
    <location>
        <position position="1"/>
    </location>
</feature>
<evidence type="ECO:0000256" key="4">
    <source>
        <dbReference type="ARBA" id="ARBA00022606"/>
    </source>
</evidence>
<dbReference type="PANTHER" id="PTHR11923:SF69">
    <property type="entry name" value="SENSORY NEURON MEMBRANE PROTEIN 1"/>
    <property type="match status" value="1"/>
</dbReference>
<evidence type="ECO:0008006" key="14">
    <source>
        <dbReference type="Google" id="ProtNLM"/>
    </source>
</evidence>
<sequence>MVLSGEKDMKPLLPLITSAIPHIFGNSSTVFLTATAKQILFDGILVNCSIKDVAAKTLCTLVKAQGKDFEKVGKTAFKFSFFGTKNGTLQERLRLKRGIENILDLGRVVAWKEETRMSVWSGPRCNEFYGTDGSVFPPFLEDGVPIQAFAPDICRSLMVNYKDKTEYKGIKGNIYTADFGDPDNNPELKCFCTTPKTCLKRGVHDLTRCAGAPLVVSMPHFYLAHEDYVDDVKGLHPQKHLHEITLHLEPLTATPLVAYKRLQFNIKMKQVAKVNLMKNLPTVVFPILWVEE</sequence>
<evidence type="ECO:0000256" key="2">
    <source>
        <dbReference type="ARBA" id="ARBA00010532"/>
    </source>
</evidence>
<proteinExistence type="inferred from homology"/>
<dbReference type="PANTHER" id="PTHR11923">
    <property type="entry name" value="SCAVENGER RECEPTOR CLASS B TYPE-1 SR-B1"/>
    <property type="match status" value="1"/>
</dbReference>
<dbReference type="PRINTS" id="PR01609">
    <property type="entry name" value="CD36FAMILY"/>
</dbReference>
<keyword evidence="10" id="KW-0675">Receptor</keyword>
<dbReference type="Proteomes" id="UP001233999">
    <property type="component" value="Unassembled WGS sequence"/>
</dbReference>
<protein>
    <recommendedName>
        <fullName evidence="14">Sensory neuron membrane protein 1</fullName>
    </recommendedName>
</protein>
<evidence type="ECO:0000256" key="8">
    <source>
        <dbReference type="ARBA" id="ARBA00023136"/>
    </source>
</evidence>
<comment type="subcellular location">
    <subcellularLocation>
        <location evidence="1">Cell membrane</location>
        <topology evidence="1">Multi-pass membrane protein</topology>
    </subcellularLocation>
</comment>
<dbReference type="GO" id="GO:0005886">
    <property type="term" value="C:plasma membrane"/>
    <property type="evidence" value="ECO:0007669"/>
    <property type="project" value="UniProtKB-SubCell"/>
</dbReference>
<evidence type="ECO:0000256" key="6">
    <source>
        <dbReference type="ARBA" id="ARBA00022725"/>
    </source>
</evidence>
<keyword evidence="4" id="KW-0716">Sensory transduction</keyword>
<evidence type="ECO:0000313" key="12">
    <source>
        <dbReference type="EMBL" id="KAJ9589996.1"/>
    </source>
</evidence>
<reference evidence="12" key="2">
    <citation type="submission" date="2023-05" db="EMBL/GenBank/DDBJ databases">
        <authorList>
            <person name="Fouks B."/>
        </authorList>
    </citation>
    <scope>NUCLEOTIDE SEQUENCE</scope>
    <source>
        <strain evidence="12">Stay&amp;Tobe</strain>
        <tissue evidence="12">Testes</tissue>
    </source>
</reference>
<evidence type="ECO:0000256" key="10">
    <source>
        <dbReference type="ARBA" id="ARBA00023170"/>
    </source>
</evidence>